<evidence type="ECO:0000313" key="7">
    <source>
        <dbReference type="Proteomes" id="UP000255165"/>
    </source>
</evidence>
<dbReference type="Proteomes" id="UP000255165">
    <property type="component" value="Unassembled WGS sequence"/>
</dbReference>
<dbReference type="PANTHER" id="PTHR47506:SF7">
    <property type="entry name" value="TRANSCRIPTIONAL REGULATORY PROTEIN"/>
    <property type="match status" value="1"/>
</dbReference>
<organism evidence="6 7">
    <name type="scientific">Cupriavidus lacunae</name>
    <dbReference type="NCBI Taxonomy" id="2666307"/>
    <lineage>
        <taxon>Bacteria</taxon>
        <taxon>Pseudomonadati</taxon>
        <taxon>Pseudomonadota</taxon>
        <taxon>Betaproteobacteria</taxon>
        <taxon>Burkholderiales</taxon>
        <taxon>Burkholderiaceae</taxon>
        <taxon>Cupriavidus</taxon>
    </lineage>
</organism>
<name>A0A370N9J4_9BURK</name>
<feature type="domain" description="HTH tetR-type" evidence="5">
    <location>
        <begin position="9"/>
        <end position="69"/>
    </location>
</feature>
<gene>
    <name evidence="6" type="ORF">DN412_40650</name>
</gene>
<dbReference type="InterPro" id="IPR036271">
    <property type="entry name" value="Tet_transcr_reg_TetR-rel_C_sf"/>
</dbReference>
<dbReference type="Pfam" id="PF21993">
    <property type="entry name" value="TetR_C_13_2"/>
    <property type="match status" value="1"/>
</dbReference>
<dbReference type="PRINTS" id="PR00455">
    <property type="entry name" value="HTHTETR"/>
</dbReference>
<evidence type="ECO:0000256" key="3">
    <source>
        <dbReference type="ARBA" id="ARBA00023163"/>
    </source>
</evidence>
<dbReference type="Gene3D" id="1.10.357.10">
    <property type="entry name" value="Tetracycline Repressor, domain 2"/>
    <property type="match status" value="1"/>
</dbReference>
<dbReference type="SUPFAM" id="SSF48498">
    <property type="entry name" value="Tetracyclin repressor-like, C-terminal domain"/>
    <property type="match status" value="1"/>
</dbReference>
<evidence type="ECO:0000259" key="5">
    <source>
        <dbReference type="PROSITE" id="PS50977"/>
    </source>
</evidence>
<dbReference type="EMBL" id="QKWJ01000139">
    <property type="protein sequence ID" value="RDK02261.1"/>
    <property type="molecule type" value="Genomic_DNA"/>
</dbReference>
<dbReference type="InterPro" id="IPR001647">
    <property type="entry name" value="HTH_TetR"/>
</dbReference>
<dbReference type="Pfam" id="PF00440">
    <property type="entry name" value="TetR_N"/>
    <property type="match status" value="1"/>
</dbReference>
<sequence length="190" mass="20065">MRKSKVEAADTRRRIVEAAAREFRLHGIQATGLNAVMLPLGLTQGGFYRHFSSKDQLVAEACSQAMTEVIDGLEAAARHGDADKGLAAIVNAYVSESHRDTQTGGCPLVAMASELARADEQTRAAATQGFEDLVDVLAKRMVGKPPNAARSSAVFAVAAMIGAVTMSRVVEDSDASTAILEDVKQHLGAI</sequence>
<keyword evidence="2 4" id="KW-0238">DNA-binding</keyword>
<dbReference type="GO" id="GO:0003677">
    <property type="term" value="F:DNA binding"/>
    <property type="evidence" value="ECO:0007669"/>
    <property type="project" value="UniProtKB-UniRule"/>
</dbReference>
<proteinExistence type="predicted"/>
<evidence type="ECO:0000256" key="1">
    <source>
        <dbReference type="ARBA" id="ARBA00023015"/>
    </source>
</evidence>
<evidence type="ECO:0000256" key="2">
    <source>
        <dbReference type="ARBA" id="ARBA00023125"/>
    </source>
</evidence>
<protein>
    <submittedName>
        <fullName evidence="6">TetR/AcrR family transcriptional regulator</fullName>
    </submittedName>
</protein>
<dbReference type="InterPro" id="IPR009057">
    <property type="entry name" value="Homeodomain-like_sf"/>
</dbReference>
<evidence type="ECO:0000256" key="4">
    <source>
        <dbReference type="PROSITE-ProRule" id="PRU00335"/>
    </source>
</evidence>
<dbReference type="PANTHER" id="PTHR47506">
    <property type="entry name" value="TRANSCRIPTIONAL REGULATORY PROTEIN"/>
    <property type="match status" value="1"/>
</dbReference>
<keyword evidence="3" id="KW-0804">Transcription</keyword>
<dbReference type="Gene3D" id="1.10.10.60">
    <property type="entry name" value="Homeodomain-like"/>
    <property type="match status" value="1"/>
</dbReference>
<dbReference type="InterPro" id="IPR054156">
    <property type="entry name" value="YxaF_TetR_C"/>
</dbReference>
<evidence type="ECO:0000313" key="6">
    <source>
        <dbReference type="EMBL" id="RDK02261.1"/>
    </source>
</evidence>
<dbReference type="PROSITE" id="PS50977">
    <property type="entry name" value="HTH_TETR_2"/>
    <property type="match status" value="1"/>
</dbReference>
<keyword evidence="7" id="KW-1185">Reference proteome</keyword>
<reference evidence="7" key="1">
    <citation type="submission" date="2018-06" db="EMBL/GenBank/DDBJ databases">
        <authorList>
            <person name="Feng T."/>
            <person name="Jeon C.O."/>
        </authorList>
    </citation>
    <scope>NUCLEOTIDE SEQUENCE [LARGE SCALE GENOMIC DNA]</scope>
    <source>
        <strain evidence="7">S23</strain>
    </source>
</reference>
<keyword evidence="1" id="KW-0805">Transcription regulation</keyword>
<feature type="DNA-binding region" description="H-T-H motif" evidence="4">
    <location>
        <begin position="32"/>
        <end position="51"/>
    </location>
</feature>
<dbReference type="AlphaFoldDB" id="A0A370N9J4"/>
<comment type="caution">
    <text evidence="6">The sequence shown here is derived from an EMBL/GenBank/DDBJ whole genome shotgun (WGS) entry which is preliminary data.</text>
</comment>
<accession>A0A370N9J4</accession>
<dbReference type="SUPFAM" id="SSF46689">
    <property type="entry name" value="Homeodomain-like"/>
    <property type="match status" value="1"/>
</dbReference>